<dbReference type="InterPro" id="IPR042099">
    <property type="entry name" value="ANL_N_sf"/>
</dbReference>
<dbReference type="InterPro" id="IPR000873">
    <property type="entry name" value="AMP-dep_synth/lig_dom"/>
</dbReference>
<keyword evidence="4" id="KW-1185">Reference proteome</keyword>
<dbReference type="SUPFAM" id="SSF56801">
    <property type="entry name" value="Acetyl-CoA synthetase-like"/>
    <property type="match status" value="1"/>
</dbReference>
<dbReference type="EMBL" id="MIGZ01000003">
    <property type="protein sequence ID" value="ODQ96440.1"/>
    <property type="molecule type" value="Genomic_DNA"/>
</dbReference>
<dbReference type="PANTHER" id="PTHR43767:SF1">
    <property type="entry name" value="NONRIBOSOMAL PEPTIDE SYNTHASE PES1 (EUROFUNG)-RELATED"/>
    <property type="match status" value="1"/>
</dbReference>
<dbReference type="RefSeq" id="WP_069403360.1">
    <property type="nucleotide sequence ID" value="NZ_MIGZ01000003.1"/>
</dbReference>
<dbReference type="Gene3D" id="3.40.50.12780">
    <property type="entry name" value="N-terminal domain of ligase-like"/>
    <property type="match status" value="1"/>
</dbReference>
<dbReference type="Pfam" id="PF13193">
    <property type="entry name" value="AMP-binding_C"/>
    <property type="match status" value="1"/>
</dbReference>
<evidence type="ECO:0008006" key="5">
    <source>
        <dbReference type="Google" id="ProtNLM"/>
    </source>
</evidence>
<accession>A0A1E3S2V2</accession>
<evidence type="ECO:0000259" key="2">
    <source>
        <dbReference type="Pfam" id="PF13193"/>
    </source>
</evidence>
<dbReference type="Proteomes" id="UP000094243">
    <property type="component" value="Unassembled WGS sequence"/>
</dbReference>
<dbReference type="InterPro" id="IPR050237">
    <property type="entry name" value="ATP-dep_AMP-bd_enzyme"/>
</dbReference>
<feature type="domain" description="AMP-dependent synthetase/ligase" evidence="1">
    <location>
        <begin position="13"/>
        <end position="376"/>
    </location>
</feature>
<organism evidence="3 4">
    <name type="scientific">Mycolicibacterium holsaticum</name>
    <dbReference type="NCBI Taxonomy" id="152142"/>
    <lineage>
        <taxon>Bacteria</taxon>
        <taxon>Bacillati</taxon>
        <taxon>Actinomycetota</taxon>
        <taxon>Actinomycetes</taxon>
        <taxon>Mycobacteriales</taxon>
        <taxon>Mycobacteriaceae</taxon>
        <taxon>Mycolicibacterium</taxon>
    </lineage>
</organism>
<gene>
    <name evidence="3" type="ORF">BHQ17_01025</name>
</gene>
<evidence type="ECO:0000313" key="3">
    <source>
        <dbReference type="EMBL" id="ODQ96440.1"/>
    </source>
</evidence>
<dbReference type="Gene3D" id="3.30.300.30">
    <property type="match status" value="1"/>
</dbReference>
<comment type="caution">
    <text evidence="3">The sequence shown here is derived from an EMBL/GenBank/DDBJ whole genome shotgun (WGS) entry which is preliminary data.</text>
</comment>
<dbReference type="AlphaFoldDB" id="A0A1E3S2V2"/>
<proteinExistence type="predicted"/>
<name>A0A1E3S2V2_9MYCO</name>
<dbReference type="InterPro" id="IPR045851">
    <property type="entry name" value="AMP-bd_C_sf"/>
</dbReference>
<dbReference type="Pfam" id="PF00501">
    <property type="entry name" value="AMP-binding"/>
    <property type="match status" value="1"/>
</dbReference>
<dbReference type="PANTHER" id="PTHR43767">
    <property type="entry name" value="LONG-CHAIN-FATTY-ACID--COA LIGASE"/>
    <property type="match status" value="1"/>
</dbReference>
<dbReference type="OrthoDB" id="5167110at2"/>
<dbReference type="GO" id="GO:0016878">
    <property type="term" value="F:acid-thiol ligase activity"/>
    <property type="evidence" value="ECO:0007669"/>
    <property type="project" value="UniProtKB-ARBA"/>
</dbReference>
<dbReference type="PROSITE" id="PS00455">
    <property type="entry name" value="AMP_BINDING"/>
    <property type="match status" value="1"/>
</dbReference>
<dbReference type="InterPro" id="IPR025110">
    <property type="entry name" value="AMP-bd_C"/>
</dbReference>
<sequence>MSRLIVGELPRVNAERDAGGVAYIHDDRVWTWAEIEGRVNALAHALRGDIGLDEGEVVAILAENRPEHMELMFAASRAKVVHSALKTRSSMNEMMRQFDDAAVAVLLVGPGFEERATSIAEHRSVQLIGLDGAGVGDPYDKLLMAQPTTPAPSHQDAEAVYSIMYTSGSTGEPKGVPVSSRNEFYYAWTIAWSIESNPRDVIINVLPLVHRGGQYIVMCAALLGQPMVLSSPDPQQMLQAIAKHRVTVAILVPTVAQRMIDLVESDPDSYDVSSMRHFLVGSSAVSPALATRLLTHTPAQISQIGGSSEGAVTLALLAHDYRSIVAEPGLAHRASSVGRPAPGVRVAIVDENDEFLGDNEVGELVYQGDMFIQSYWGKPDLSAHTWRNGWFHSGDLGYRDAHGYYYYKDRLFGRIKTGAETVFSREVEQVLACHPAVAEVAVVGVPDDHWGEAVTAAVVTVSPVESETTGEELAGELAGLVRNELARFKVPKTIVFTAALPKTSLLKVPYGELKQALIDGSLPAAISIATSSDRRR</sequence>
<protein>
    <recommendedName>
        <fullName evidence="5">AMP-dependent synthetase</fullName>
    </recommendedName>
</protein>
<evidence type="ECO:0000313" key="4">
    <source>
        <dbReference type="Proteomes" id="UP000094243"/>
    </source>
</evidence>
<evidence type="ECO:0000259" key="1">
    <source>
        <dbReference type="Pfam" id="PF00501"/>
    </source>
</evidence>
<dbReference type="InterPro" id="IPR020845">
    <property type="entry name" value="AMP-binding_CS"/>
</dbReference>
<feature type="domain" description="AMP-binding enzyme C-terminal" evidence="2">
    <location>
        <begin position="426"/>
        <end position="504"/>
    </location>
</feature>
<reference evidence="4" key="1">
    <citation type="submission" date="2016-09" db="EMBL/GenBank/DDBJ databases">
        <authorList>
            <person name="Greninger A.L."/>
            <person name="Jerome K.R."/>
            <person name="Mcnair B."/>
            <person name="Wallis C."/>
            <person name="Fang F."/>
        </authorList>
    </citation>
    <scope>NUCLEOTIDE SEQUENCE [LARGE SCALE GENOMIC DNA]</scope>
    <source>
        <strain evidence="4">M7</strain>
    </source>
</reference>